<dbReference type="AlphaFoldDB" id="A0A4R0ND30"/>
<sequence>MKTFKILGVISGLFMAGITAYGQSPTNVKRDVAKGEGKGFAVLELFTSEGCSSCPPADDLMARLQQEAAGKAIYLLAYHVDYWDRQGWKDTFSNAAYSERQRQYGEWLNKPQIYTPQVIVNGKAEFIGSEESTARHAIAKQLNTHSSVELSIQAKQENNHLNVQYQVVAAPKGSALVIAVVQKTAHSKVTRGENAGRSLAHVQIVRKLQIQSLNSKGMGTVRVALPQDFDTQNFEILGLVQNINTGEILGAASAVRLSKGIPRTAR</sequence>
<dbReference type="OrthoDB" id="9808254at2"/>
<dbReference type="PANTHER" id="PTHR36057:SF1">
    <property type="entry name" value="LIPOPROTEIN LIPID ATTACHMENT SITE-LIKE PROTEIN, PUTATIVE (DUF1223)-RELATED"/>
    <property type="match status" value="1"/>
</dbReference>
<dbReference type="Proteomes" id="UP000291117">
    <property type="component" value="Unassembled WGS sequence"/>
</dbReference>
<dbReference type="Pfam" id="PF06764">
    <property type="entry name" value="DUF1223"/>
    <property type="match status" value="1"/>
</dbReference>
<comment type="caution">
    <text evidence="1">The sequence shown here is derived from an EMBL/GenBank/DDBJ whole genome shotgun (WGS) entry which is preliminary data.</text>
</comment>
<dbReference type="InterPro" id="IPR036249">
    <property type="entry name" value="Thioredoxin-like_sf"/>
</dbReference>
<gene>
    <name evidence="1" type="ORF">EZ444_09840</name>
</gene>
<accession>A0A4R0ND30</accession>
<proteinExistence type="predicted"/>
<evidence type="ECO:0000313" key="1">
    <source>
        <dbReference type="EMBL" id="TCC97143.1"/>
    </source>
</evidence>
<dbReference type="PANTHER" id="PTHR36057">
    <property type="match status" value="1"/>
</dbReference>
<keyword evidence="2" id="KW-1185">Reference proteome</keyword>
<dbReference type="EMBL" id="SJSM01000004">
    <property type="protein sequence ID" value="TCC97143.1"/>
    <property type="molecule type" value="Genomic_DNA"/>
</dbReference>
<protein>
    <submittedName>
        <fullName evidence="1">DUF1223 domain-containing protein</fullName>
    </submittedName>
</protein>
<dbReference type="RefSeq" id="WP_131608556.1">
    <property type="nucleotide sequence ID" value="NZ_SJSM01000004.1"/>
</dbReference>
<organism evidence="1 2">
    <name type="scientific">Pedobacter hiemivivus</name>
    <dbReference type="NCBI Taxonomy" id="2530454"/>
    <lineage>
        <taxon>Bacteria</taxon>
        <taxon>Pseudomonadati</taxon>
        <taxon>Bacteroidota</taxon>
        <taxon>Sphingobacteriia</taxon>
        <taxon>Sphingobacteriales</taxon>
        <taxon>Sphingobacteriaceae</taxon>
        <taxon>Pedobacter</taxon>
    </lineage>
</organism>
<reference evidence="1 2" key="1">
    <citation type="submission" date="2019-02" db="EMBL/GenBank/DDBJ databases">
        <title>Pedobacter sp. RP-3-8 sp. nov., isolated from Arctic soil.</title>
        <authorList>
            <person name="Dahal R.H."/>
        </authorList>
    </citation>
    <scope>NUCLEOTIDE SEQUENCE [LARGE SCALE GENOMIC DNA]</scope>
    <source>
        <strain evidence="1 2">RP-3-8</strain>
    </source>
</reference>
<dbReference type="SUPFAM" id="SSF52833">
    <property type="entry name" value="Thioredoxin-like"/>
    <property type="match status" value="1"/>
</dbReference>
<evidence type="ECO:0000313" key="2">
    <source>
        <dbReference type="Proteomes" id="UP000291117"/>
    </source>
</evidence>
<dbReference type="InterPro" id="IPR010634">
    <property type="entry name" value="DUF1223"/>
</dbReference>
<name>A0A4R0ND30_9SPHI</name>